<name>A0A4R0YIZ4_9GAMM</name>
<accession>A0A4R0YIZ4</accession>
<reference evidence="1 2" key="1">
    <citation type="submission" date="2019-02" db="EMBL/GenBank/DDBJ databases">
        <title>Dyella amyloliquefaciens sp. nov., isolated from forest soil.</title>
        <authorList>
            <person name="Gao Z.-H."/>
            <person name="Qiu L.-H."/>
        </authorList>
    </citation>
    <scope>NUCLEOTIDE SEQUENCE [LARGE SCALE GENOMIC DNA]</scope>
    <source>
        <strain evidence="1 2">KACC 12747</strain>
    </source>
</reference>
<organism evidence="1 2">
    <name type="scientific">Dyella soli</name>
    <dbReference type="NCBI Taxonomy" id="522319"/>
    <lineage>
        <taxon>Bacteria</taxon>
        <taxon>Pseudomonadati</taxon>
        <taxon>Pseudomonadota</taxon>
        <taxon>Gammaproteobacteria</taxon>
        <taxon>Lysobacterales</taxon>
        <taxon>Rhodanobacteraceae</taxon>
        <taxon>Dyella</taxon>
    </lineage>
</organism>
<comment type="caution">
    <text evidence="1">The sequence shown here is derived from an EMBL/GenBank/DDBJ whole genome shotgun (WGS) entry which is preliminary data.</text>
</comment>
<keyword evidence="2" id="KW-1185">Reference proteome</keyword>
<dbReference type="AlphaFoldDB" id="A0A4R0YIZ4"/>
<gene>
    <name evidence="1" type="ORF">EZM97_34870</name>
</gene>
<dbReference type="RefSeq" id="WP_131152541.1">
    <property type="nucleotide sequence ID" value="NZ_SJTG01000007.1"/>
</dbReference>
<dbReference type="EMBL" id="SJTG01000007">
    <property type="protein sequence ID" value="TCI06115.1"/>
    <property type="molecule type" value="Genomic_DNA"/>
</dbReference>
<protein>
    <submittedName>
        <fullName evidence="1">Uncharacterized protein</fullName>
    </submittedName>
</protein>
<evidence type="ECO:0000313" key="2">
    <source>
        <dbReference type="Proteomes" id="UP000291822"/>
    </source>
</evidence>
<dbReference type="Proteomes" id="UP000291822">
    <property type="component" value="Unassembled WGS sequence"/>
</dbReference>
<proteinExistence type="predicted"/>
<evidence type="ECO:0000313" key="1">
    <source>
        <dbReference type="EMBL" id="TCI06115.1"/>
    </source>
</evidence>
<sequence>MDREYRPSLGSTKHLTFSVDQSRQRMHEAMIWWSYAMELMNSASERLFPSDRPEAVEARCELGTARMYVHMGMEYAKTAVERLE</sequence>